<evidence type="ECO:0000256" key="7">
    <source>
        <dbReference type="RuleBase" id="RU366022"/>
    </source>
</evidence>
<dbReference type="InterPro" id="IPR006285">
    <property type="entry name" value="Atg7"/>
</dbReference>
<dbReference type="GO" id="GO:0006995">
    <property type="term" value="P:cellular response to nitrogen starvation"/>
    <property type="evidence" value="ECO:0000318"/>
    <property type="project" value="GO_Central"/>
</dbReference>
<sequence>MAILKFVPFSTNIHPTFWQELSSLKIDKLQLSDDAVAIHAHYTAGKVVLDRQTGESVSLGSQISLDAASLQSDMSHDSISFRSTSCSAVTSLSAVQQSCPGIAARGFLQNFNTIESFRNADKQFIFDNTVRGIWKGLTDEQQDPEVFLTTFLALTFADLKKFKFYYWFAYPALTTNPPWEVIDDAEGVDKVWKPISTQLNEVDYSVIASWVQQQSVRRGFFLFKAAVGKVGQCGRISTYASFFDGVAESERYVGFVDPSGTSQTPGWPLRNLLAYLHARFGVEEAQVICWKDEIANAASGLTFGQTRSVFGKVRLPVSNTTDGVSTMGLELDGRRTRLTCKQNNVQLPNGVGWERNAQGKLAPKVADLGPLMDPRKLADQAVDLNLKLMRWRIMPEIKLETIQNTRCLLLGAGTLGCYVARSLLGWGIRQITLVDSAKVSFSNPVRQPLFDFEDCLEGGQPKAECAARRLKRIYPGIDAQGISLSIPMPGHPVAPIAEPQVREDVGRLEKLVDEHDVIYLLMDSRESRWLPTLLGAAKSKLVINAALGFDSYLVMRHGAPPQSAESVTGVAPDASKASKGKDAKQSWHGRLGCYFCNDVVAPSDSLTDRTLDQMCTVTRPGLAAIAGASAVELMVSVLQHELGLHAPATAGESLRQGIEDAQAIADATTVLGIVPHQLRGFLAQFNTLRVVGQAYDRCTGCSAAVVDAYRTEGFEMILRAMNEDKYLEHLTGLDKMYQEADEMEAAVDWDVQDDEDEGF</sequence>
<dbReference type="FunCoup" id="A0A0D1DQY4">
    <property type="interactions" value="329"/>
</dbReference>
<comment type="subunit">
    <text evidence="7">Homodimer.</text>
</comment>
<keyword evidence="7" id="KW-0833">Ubl conjugation pathway</keyword>
<dbReference type="InterPro" id="IPR045886">
    <property type="entry name" value="ThiF/MoeB/HesA"/>
</dbReference>
<dbReference type="InterPro" id="IPR042522">
    <property type="entry name" value="Atg7_N_1"/>
</dbReference>
<evidence type="ECO:0000259" key="10">
    <source>
        <dbReference type="Pfam" id="PF16420"/>
    </source>
</evidence>
<comment type="subcellular location">
    <subcellularLocation>
        <location evidence="7">Cytoplasm</location>
    </subcellularLocation>
    <subcellularLocation>
        <location evidence="7">Preautophagosomal structure</location>
    </subcellularLocation>
</comment>
<keyword evidence="12" id="KW-1185">Reference proteome</keyword>
<evidence type="ECO:0000259" key="9">
    <source>
        <dbReference type="Pfam" id="PF00899"/>
    </source>
</evidence>
<dbReference type="GO" id="GO:0019778">
    <property type="term" value="F:Atg12 activating enzyme activity"/>
    <property type="evidence" value="ECO:0000318"/>
    <property type="project" value="GO_Central"/>
</dbReference>
<gene>
    <name evidence="11" type="ORF">UMAG_04880</name>
</gene>
<dbReference type="OrthoDB" id="338614at2759"/>
<dbReference type="GO" id="GO:0034727">
    <property type="term" value="P:piecemeal microautophagy of the nucleus"/>
    <property type="evidence" value="ECO:0000318"/>
    <property type="project" value="GO_Central"/>
</dbReference>
<dbReference type="KEGG" id="uma:UMAG_04880"/>
<evidence type="ECO:0000256" key="4">
    <source>
        <dbReference type="ARBA" id="ARBA00022927"/>
    </source>
</evidence>
<dbReference type="PANTHER" id="PTHR10953:SF3">
    <property type="entry name" value="UBIQUITIN-LIKE MODIFIER-ACTIVATING ENZYME ATG7"/>
    <property type="match status" value="1"/>
</dbReference>
<evidence type="ECO:0000256" key="8">
    <source>
        <dbReference type="SAM" id="MobiDB-lite"/>
    </source>
</evidence>
<feature type="region of interest" description="Disordered" evidence="8">
    <location>
        <begin position="561"/>
        <end position="583"/>
    </location>
</feature>
<dbReference type="SUPFAM" id="SSF69572">
    <property type="entry name" value="Activating enzymes of the ubiquitin-like proteins"/>
    <property type="match status" value="1"/>
</dbReference>
<dbReference type="EMBL" id="CM003156">
    <property type="protein sequence ID" value="KIS66819.1"/>
    <property type="molecule type" value="Genomic_DNA"/>
</dbReference>
<protein>
    <recommendedName>
        <fullName evidence="2 7">Ubiquitin-like modifier-activating enzyme ATG7</fullName>
    </recommendedName>
    <alternativeName>
        <fullName evidence="7">Autophagy-related protein 7</fullName>
    </alternativeName>
</protein>
<dbReference type="AlphaFoldDB" id="A0A0D1DQY4"/>
<dbReference type="GeneID" id="23564921"/>
<evidence type="ECO:0000313" key="11">
    <source>
        <dbReference type="EMBL" id="KIS66819.1"/>
    </source>
</evidence>
<comment type="similarity">
    <text evidence="1 7">Belongs to the ATG7 family.</text>
</comment>
<evidence type="ECO:0000313" key="12">
    <source>
        <dbReference type="Proteomes" id="UP000000561"/>
    </source>
</evidence>
<keyword evidence="5 7" id="KW-0072">Autophagy</keyword>
<evidence type="ECO:0000256" key="2">
    <source>
        <dbReference type="ARBA" id="ARBA00017647"/>
    </source>
</evidence>
<dbReference type="OMA" id="RQIWDAI"/>
<dbReference type="InterPro" id="IPR042523">
    <property type="entry name" value="Atg7_N_2"/>
</dbReference>
<dbReference type="InterPro" id="IPR032197">
    <property type="entry name" value="Atg7_N"/>
</dbReference>
<organism evidence="11 12">
    <name type="scientific">Mycosarcoma maydis</name>
    <name type="common">Corn smut fungus</name>
    <name type="synonym">Ustilago maydis</name>
    <dbReference type="NCBI Taxonomy" id="5270"/>
    <lineage>
        <taxon>Eukaryota</taxon>
        <taxon>Fungi</taxon>
        <taxon>Dikarya</taxon>
        <taxon>Basidiomycota</taxon>
        <taxon>Ustilaginomycotina</taxon>
        <taxon>Ustilaginomycetes</taxon>
        <taxon>Ustilaginales</taxon>
        <taxon>Ustilaginaceae</taxon>
        <taxon>Mycosarcoma</taxon>
    </lineage>
</organism>
<keyword evidence="7" id="KW-0963">Cytoplasm</keyword>
<proteinExistence type="inferred from homology"/>
<dbReference type="Gene3D" id="3.40.50.720">
    <property type="entry name" value="NAD(P)-binding Rossmann-like Domain"/>
    <property type="match status" value="1"/>
</dbReference>
<reference evidence="11 12" key="1">
    <citation type="journal article" date="2006" name="Nature">
        <title>Insights from the genome of the biotrophic fungal plant pathogen Ustilago maydis.</title>
        <authorList>
            <person name="Kamper J."/>
            <person name="Kahmann R."/>
            <person name="Bolker M."/>
            <person name="Ma L.J."/>
            <person name="Brefort T."/>
            <person name="Saville B.J."/>
            <person name="Banuett F."/>
            <person name="Kronstad J.W."/>
            <person name="Gold S.E."/>
            <person name="Muller O."/>
            <person name="Perlin M.H."/>
            <person name="Wosten H.A."/>
            <person name="de Vries R."/>
            <person name="Ruiz-Herrera J."/>
            <person name="Reynaga-Pena C.G."/>
            <person name="Snetselaar K."/>
            <person name="McCann M."/>
            <person name="Perez-Martin J."/>
            <person name="Feldbrugge M."/>
            <person name="Basse C.W."/>
            <person name="Steinberg G."/>
            <person name="Ibeas J.I."/>
            <person name="Holloman W."/>
            <person name="Guzman P."/>
            <person name="Farman M."/>
            <person name="Stajich J.E."/>
            <person name="Sentandreu R."/>
            <person name="Gonzalez-Prieto J.M."/>
            <person name="Kennell J.C."/>
            <person name="Molina L."/>
            <person name="Schirawski J."/>
            <person name="Mendoza-Mendoza A."/>
            <person name="Greilinger D."/>
            <person name="Munch K."/>
            <person name="Rossel N."/>
            <person name="Scherer M."/>
            <person name="Vranes M."/>
            <person name="Ladendorf O."/>
            <person name="Vincon V."/>
            <person name="Fuchs U."/>
            <person name="Sandrock B."/>
            <person name="Meng S."/>
            <person name="Ho E.C."/>
            <person name="Cahill M.J."/>
            <person name="Boyce K.J."/>
            <person name="Klose J."/>
            <person name="Klosterman S.J."/>
            <person name="Deelstra H.J."/>
            <person name="Ortiz-Castellanos L."/>
            <person name="Li W."/>
            <person name="Sanchez-Alonso P."/>
            <person name="Schreier P.H."/>
            <person name="Hauser-Hahn I."/>
            <person name="Vaupel M."/>
            <person name="Koopmann E."/>
            <person name="Friedrich G."/>
            <person name="Voss H."/>
            <person name="Schluter T."/>
            <person name="Margolis J."/>
            <person name="Platt D."/>
            <person name="Swimmer C."/>
            <person name="Gnirke A."/>
            <person name="Chen F."/>
            <person name="Vysotskaia V."/>
            <person name="Mannhaupt G."/>
            <person name="Guldener U."/>
            <person name="Munsterkotter M."/>
            <person name="Haase D."/>
            <person name="Oesterheld M."/>
            <person name="Mewes H.W."/>
            <person name="Mauceli E.W."/>
            <person name="DeCaprio D."/>
            <person name="Wade C.M."/>
            <person name="Butler J."/>
            <person name="Young S."/>
            <person name="Jaffe D.B."/>
            <person name="Calvo S."/>
            <person name="Nusbaum C."/>
            <person name="Galagan J."/>
            <person name="Birren B.W."/>
        </authorList>
    </citation>
    <scope>NUCLEOTIDE SEQUENCE [LARGE SCALE GENOMIC DNA]</scope>
    <source>
        <strain evidence="12">DSM 14603 / FGSC 9021 / UM521</strain>
    </source>
</reference>
<dbReference type="GO" id="GO:0097632">
    <property type="term" value="C:extrinsic component of phagophore assembly site membrane"/>
    <property type="evidence" value="ECO:0007669"/>
    <property type="project" value="EnsemblFungi"/>
</dbReference>
<dbReference type="GO" id="GO:0015031">
    <property type="term" value="P:protein transport"/>
    <property type="evidence" value="ECO:0007669"/>
    <property type="project" value="UniProtKB-UniRule"/>
</dbReference>
<dbReference type="Pfam" id="PF00899">
    <property type="entry name" value="ThiF"/>
    <property type="match status" value="1"/>
</dbReference>
<dbReference type="GO" id="GO:0000423">
    <property type="term" value="P:mitophagy"/>
    <property type="evidence" value="ECO:0000318"/>
    <property type="project" value="GO_Central"/>
</dbReference>
<dbReference type="InterPro" id="IPR035985">
    <property type="entry name" value="Ubiquitin-activating_enz"/>
</dbReference>
<dbReference type="eggNOG" id="KOG2337">
    <property type="taxonomic scope" value="Eukaryota"/>
</dbReference>
<dbReference type="RefSeq" id="XP_011391717.1">
    <property type="nucleotide sequence ID" value="XM_011393415.1"/>
</dbReference>
<dbReference type="InterPro" id="IPR000594">
    <property type="entry name" value="ThiF_NAD_FAD-bd"/>
</dbReference>
<evidence type="ECO:0000256" key="5">
    <source>
        <dbReference type="ARBA" id="ARBA00023006"/>
    </source>
</evidence>
<dbReference type="PANTHER" id="PTHR10953">
    <property type="entry name" value="UBIQUITIN-ACTIVATING ENZYME E1"/>
    <property type="match status" value="1"/>
</dbReference>
<dbReference type="GO" id="GO:0042802">
    <property type="term" value="F:identical protein binding"/>
    <property type="evidence" value="ECO:0007669"/>
    <property type="project" value="EnsemblFungi"/>
</dbReference>
<dbReference type="Proteomes" id="UP000000561">
    <property type="component" value="Chromosome 17"/>
</dbReference>
<evidence type="ECO:0000256" key="6">
    <source>
        <dbReference type="PIRSR" id="PIRSR606285-1"/>
    </source>
</evidence>
<accession>A0A0D1DQY4</accession>
<dbReference type="GO" id="GO:0000045">
    <property type="term" value="P:autophagosome assembly"/>
    <property type="evidence" value="ECO:0000318"/>
    <property type="project" value="GO_Central"/>
</dbReference>
<feature type="domain" description="Ubiquitin-like modifier-activating enzyme Atg7 N-terminal" evidence="10">
    <location>
        <begin position="4"/>
        <end position="372"/>
    </location>
</feature>
<dbReference type="GO" id="GO:0005737">
    <property type="term" value="C:cytoplasm"/>
    <property type="evidence" value="ECO:0000318"/>
    <property type="project" value="GO_Central"/>
</dbReference>
<dbReference type="STRING" id="237631.A0A0D1DQY4"/>
<comment type="function">
    <text evidence="7">E1-like activating enzyme involved in the 2 ubiquitin-like systems required for cytoplasm to vacuole transport (Cvt) and autophagy. Activates ATG12 for its conjugation with ATG5 and ATG8 for its conjugation with phosphatidylethanolamine. Both systems are needed for the ATG8 association to Cvt vesicles and autophagosomes membranes. Autophagy is essential for maintenance of amino acid levels and protein synthesis under nitrogen starvation. Required for selective autophagic degradation of the nucleus (nucleophagy) as well as for mitophagy which contributes to regulate mitochondrial quantity and quality by eliminating the mitochondria to a basal level to fulfill cellular energy requirements and preventing excess ROS production.</text>
</comment>
<dbReference type="NCBIfam" id="TIGR01381">
    <property type="entry name" value="E1_like_apg7"/>
    <property type="match status" value="1"/>
</dbReference>
<dbReference type="GO" id="GO:0005829">
    <property type="term" value="C:cytosol"/>
    <property type="evidence" value="ECO:0007669"/>
    <property type="project" value="EnsemblFungi"/>
</dbReference>
<dbReference type="InParanoid" id="A0A0D1DQY4"/>
<keyword evidence="4 7" id="KW-0653">Protein transport</keyword>
<dbReference type="FunFam" id="3.40.50.720:FF:000243">
    <property type="entry name" value="Ubiquitin-like modifier-activating enzyme ATG7"/>
    <property type="match status" value="1"/>
</dbReference>
<dbReference type="FunFam" id="3.40.140.100:FF:000002">
    <property type="entry name" value="Ubiquitin-like modifier-activating enzyme atg7"/>
    <property type="match status" value="1"/>
</dbReference>
<dbReference type="CDD" id="cd01486">
    <property type="entry name" value="Apg7"/>
    <property type="match status" value="1"/>
</dbReference>
<evidence type="ECO:0000256" key="3">
    <source>
        <dbReference type="ARBA" id="ARBA00022448"/>
    </source>
</evidence>
<feature type="active site" description="Glycyl thioester intermediate" evidence="6">
    <location>
        <position position="615"/>
    </location>
</feature>
<dbReference type="Gene3D" id="3.40.140.100">
    <property type="entry name" value="Ubiquitin-like modifier-activating enzyme ATG7 C-terminal domain"/>
    <property type="match status" value="1"/>
</dbReference>
<dbReference type="Pfam" id="PF16420">
    <property type="entry name" value="ATG7_N"/>
    <property type="match status" value="1"/>
</dbReference>
<evidence type="ECO:0000256" key="1">
    <source>
        <dbReference type="ARBA" id="ARBA00010931"/>
    </source>
</evidence>
<name>A0A0D1DQY4_MYCMD</name>
<dbReference type="VEuPathDB" id="FungiDB:UMAG_04880"/>
<feature type="domain" description="THIF-type NAD/FAD binding fold" evidence="9">
    <location>
        <begin position="389"/>
        <end position="641"/>
    </location>
</feature>
<dbReference type="GO" id="GO:0000407">
    <property type="term" value="C:phagophore assembly site"/>
    <property type="evidence" value="ECO:0000318"/>
    <property type="project" value="GO_Central"/>
</dbReference>
<dbReference type="Gene3D" id="3.40.140.70">
    <property type="entry name" value="Ubiquitin-like modifier-activating enzyme ATG7 N-terminal domain"/>
    <property type="match status" value="1"/>
</dbReference>
<dbReference type="GO" id="GO:0019779">
    <property type="term" value="F:Atg8 activating enzyme activity"/>
    <property type="evidence" value="ECO:0000318"/>
    <property type="project" value="GO_Central"/>
</dbReference>
<dbReference type="GO" id="GO:0032446">
    <property type="term" value="P:protein modification by small protein conjugation"/>
    <property type="evidence" value="ECO:0000318"/>
    <property type="project" value="GO_Central"/>
</dbReference>
<keyword evidence="3 7" id="KW-0813">Transport</keyword>